<dbReference type="HOGENOM" id="CLU_2558564_0_0_1"/>
<protein>
    <recommendedName>
        <fullName evidence="3">F-box domain-containing protein</fullName>
    </recommendedName>
</protein>
<organism evidence="1 2">
    <name type="scientific">Hydnomerulius pinastri MD-312</name>
    <dbReference type="NCBI Taxonomy" id="994086"/>
    <lineage>
        <taxon>Eukaryota</taxon>
        <taxon>Fungi</taxon>
        <taxon>Dikarya</taxon>
        <taxon>Basidiomycota</taxon>
        <taxon>Agaricomycotina</taxon>
        <taxon>Agaricomycetes</taxon>
        <taxon>Agaricomycetidae</taxon>
        <taxon>Boletales</taxon>
        <taxon>Boletales incertae sedis</taxon>
        <taxon>Leucogyrophana</taxon>
    </lineage>
</organism>
<keyword evidence="2" id="KW-1185">Reference proteome</keyword>
<dbReference type="AlphaFoldDB" id="A0A0C9WGE6"/>
<accession>A0A0C9WGE6</accession>
<dbReference type="EMBL" id="KN839844">
    <property type="protein sequence ID" value="KIJ65292.1"/>
    <property type="molecule type" value="Genomic_DNA"/>
</dbReference>
<dbReference type="Proteomes" id="UP000053820">
    <property type="component" value="Unassembled WGS sequence"/>
</dbReference>
<evidence type="ECO:0000313" key="1">
    <source>
        <dbReference type="EMBL" id="KIJ65292.1"/>
    </source>
</evidence>
<proteinExistence type="predicted"/>
<gene>
    <name evidence="1" type="ORF">HYDPIDRAFT_111217</name>
</gene>
<evidence type="ECO:0000313" key="2">
    <source>
        <dbReference type="Proteomes" id="UP000053820"/>
    </source>
</evidence>
<name>A0A0C9WGE6_9AGAM</name>
<evidence type="ECO:0008006" key="3">
    <source>
        <dbReference type="Google" id="ProtNLM"/>
    </source>
</evidence>
<reference evidence="1 2" key="1">
    <citation type="submission" date="2014-04" db="EMBL/GenBank/DDBJ databases">
        <title>Evolutionary Origins and Diversification of the Mycorrhizal Mutualists.</title>
        <authorList>
            <consortium name="DOE Joint Genome Institute"/>
            <consortium name="Mycorrhizal Genomics Consortium"/>
            <person name="Kohler A."/>
            <person name="Kuo A."/>
            <person name="Nagy L.G."/>
            <person name="Floudas D."/>
            <person name="Copeland A."/>
            <person name="Barry K.W."/>
            <person name="Cichocki N."/>
            <person name="Veneault-Fourrey C."/>
            <person name="LaButti K."/>
            <person name="Lindquist E.A."/>
            <person name="Lipzen A."/>
            <person name="Lundell T."/>
            <person name="Morin E."/>
            <person name="Murat C."/>
            <person name="Riley R."/>
            <person name="Ohm R."/>
            <person name="Sun H."/>
            <person name="Tunlid A."/>
            <person name="Henrissat B."/>
            <person name="Grigoriev I.V."/>
            <person name="Hibbett D.S."/>
            <person name="Martin F."/>
        </authorList>
    </citation>
    <scope>NUCLEOTIDE SEQUENCE [LARGE SCALE GENOMIC DNA]</scope>
    <source>
        <strain evidence="1 2">MD-312</strain>
    </source>
</reference>
<sequence>MRWSSTLNEPSALAALDLTAIDQPPFQSHPTSFTFQPLLRLANPRELNLDGLCELPFDNEILRRMGEAFPYLEILSLNYDAG</sequence>